<feature type="transmembrane region" description="Helical" evidence="1">
    <location>
        <begin position="56"/>
        <end position="74"/>
    </location>
</feature>
<dbReference type="EMBL" id="AXCN02000195">
    <property type="status" value="NOT_ANNOTATED_CDS"/>
    <property type="molecule type" value="Genomic_DNA"/>
</dbReference>
<protein>
    <submittedName>
        <fullName evidence="2">Uncharacterized protein</fullName>
    </submittedName>
</protein>
<name>A0A182QZD3_9DIPT</name>
<keyword evidence="3" id="KW-1185">Reference proteome</keyword>
<dbReference type="EMBL" id="AXCN02000196">
    <property type="status" value="NOT_ANNOTATED_CDS"/>
    <property type="molecule type" value="Genomic_DNA"/>
</dbReference>
<dbReference type="AlphaFoldDB" id="A0A182QZD3"/>
<sequence>MTPECQKLAASLRGFDRGYNHCCVRRHHPVRPGHTETRNGATNRNRVLIKQKPDTGMGMLLLLLLLLLSVLAYPKTHIRTRSERHTASTHSTEEIYTIYTGRNFPEGRQSSQSGELQYKLTTNVRRVRWGVSGIWSVHTPGRPRCPPELPLVPDERAMSGNAPVHGHTEGSGACEVSISKIRSILHDAGRTGLLEESCREEGIMPPARGATVR</sequence>
<dbReference type="Proteomes" id="UP000075886">
    <property type="component" value="Unassembled WGS sequence"/>
</dbReference>
<organism evidence="2 3">
    <name type="scientific">Anopheles farauti</name>
    <dbReference type="NCBI Taxonomy" id="69004"/>
    <lineage>
        <taxon>Eukaryota</taxon>
        <taxon>Metazoa</taxon>
        <taxon>Ecdysozoa</taxon>
        <taxon>Arthropoda</taxon>
        <taxon>Hexapoda</taxon>
        <taxon>Insecta</taxon>
        <taxon>Pterygota</taxon>
        <taxon>Neoptera</taxon>
        <taxon>Endopterygota</taxon>
        <taxon>Diptera</taxon>
        <taxon>Nematocera</taxon>
        <taxon>Culicoidea</taxon>
        <taxon>Culicidae</taxon>
        <taxon>Anophelinae</taxon>
        <taxon>Anopheles</taxon>
    </lineage>
</organism>
<evidence type="ECO:0000313" key="2">
    <source>
        <dbReference type="EnsemblMetazoa" id="AFAF019906-PA"/>
    </source>
</evidence>
<proteinExistence type="predicted"/>
<keyword evidence="1" id="KW-1133">Transmembrane helix</keyword>
<dbReference type="EnsemblMetazoa" id="AFAF019906-RA">
    <property type="protein sequence ID" value="AFAF019906-PA"/>
    <property type="gene ID" value="AFAF019906"/>
</dbReference>
<evidence type="ECO:0000256" key="1">
    <source>
        <dbReference type="SAM" id="Phobius"/>
    </source>
</evidence>
<accession>A0A182QZD3</accession>
<keyword evidence="1" id="KW-0472">Membrane</keyword>
<reference evidence="2" key="2">
    <citation type="submission" date="2020-05" db="UniProtKB">
        <authorList>
            <consortium name="EnsemblMetazoa"/>
        </authorList>
    </citation>
    <scope>IDENTIFICATION</scope>
    <source>
        <strain evidence="2">FAR1</strain>
    </source>
</reference>
<dbReference type="VEuPathDB" id="VectorBase:AFAF019906"/>
<reference evidence="3" key="1">
    <citation type="submission" date="2014-01" db="EMBL/GenBank/DDBJ databases">
        <title>The Genome Sequence of Anopheles farauti FAR1 (V2).</title>
        <authorList>
            <consortium name="The Broad Institute Genomics Platform"/>
            <person name="Neafsey D.E."/>
            <person name="Besansky N."/>
            <person name="Howell P."/>
            <person name="Walton C."/>
            <person name="Young S.K."/>
            <person name="Zeng Q."/>
            <person name="Gargeya S."/>
            <person name="Fitzgerald M."/>
            <person name="Haas B."/>
            <person name="Abouelleil A."/>
            <person name="Allen A.W."/>
            <person name="Alvarado L."/>
            <person name="Arachchi H.M."/>
            <person name="Berlin A.M."/>
            <person name="Chapman S.B."/>
            <person name="Gainer-Dewar J."/>
            <person name="Goldberg J."/>
            <person name="Griggs A."/>
            <person name="Gujja S."/>
            <person name="Hansen M."/>
            <person name="Howarth C."/>
            <person name="Imamovic A."/>
            <person name="Ireland A."/>
            <person name="Larimer J."/>
            <person name="McCowan C."/>
            <person name="Murphy C."/>
            <person name="Pearson M."/>
            <person name="Poon T.W."/>
            <person name="Priest M."/>
            <person name="Roberts A."/>
            <person name="Saif S."/>
            <person name="Shea T."/>
            <person name="Sisk P."/>
            <person name="Sykes S."/>
            <person name="Wortman J."/>
            <person name="Nusbaum C."/>
            <person name="Birren B."/>
        </authorList>
    </citation>
    <scope>NUCLEOTIDE SEQUENCE [LARGE SCALE GENOMIC DNA]</scope>
    <source>
        <strain evidence="3">FAR1</strain>
    </source>
</reference>
<evidence type="ECO:0000313" key="3">
    <source>
        <dbReference type="Proteomes" id="UP000075886"/>
    </source>
</evidence>
<keyword evidence="1" id="KW-0812">Transmembrane</keyword>